<dbReference type="PANTHER" id="PTHR43066">
    <property type="entry name" value="RHOMBOID-RELATED PROTEIN"/>
    <property type="match status" value="1"/>
</dbReference>
<evidence type="ECO:0000256" key="1">
    <source>
        <dbReference type="ARBA" id="ARBA00004141"/>
    </source>
</evidence>
<accession>A0A5B9MKF3</accession>
<feature type="domain" description="Peptidase S54 rhomboid" evidence="7">
    <location>
        <begin position="76"/>
        <end position="228"/>
    </location>
</feature>
<dbReference type="EMBL" id="CP036264">
    <property type="protein sequence ID" value="QEG01384.1"/>
    <property type="molecule type" value="Genomic_DNA"/>
</dbReference>
<keyword evidence="2 6" id="KW-0812">Transmembrane</keyword>
<dbReference type="Pfam" id="PF20216">
    <property type="entry name" value="DUF6576"/>
    <property type="match status" value="1"/>
</dbReference>
<protein>
    <submittedName>
        <fullName evidence="9">Rhomboid family protein</fullName>
    </submittedName>
</protein>
<evidence type="ECO:0000256" key="3">
    <source>
        <dbReference type="ARBA" id="ARBA00022989"/>
    </source>
</evidence>
<dbReference type="Gene3D" id="1.20.1540.10">
    <property type="entry name" value="Rhomboid-like"/>
    <property type="match status" value="1"/>
</dbReference>
<dbReference type="KEGG" id="smam:Mal15_54600"/>
<evidence type="ECO:0000259" key="7">
    <source>
        <dbReference type="Pfam" id="PF01694"/>
    </source>
</evidence>
<keyword evidence="3 6" id="KW-1133">Transmembrane helix</keyword>
<keyword evidence="4 6" id="KW-0472">Membrane</keyword>
<evidence type="ECO:0000256" key="2">
    <source>
        <dbReference type="ARBA" id="ARBA00022692"/>
    </source>
</evidence>
<feature type="domain" description="DUF6576" evidence="8">
    <location>
        <begin position="265"/>
        <end position="299"/>
    </location>
</feature>
<feature type="transmembrane region" description="Helical" evidence="6">
    <location>
        <begin position="122"/>
        <end position="141"/>
    </location>
</feature>
<dbReference type="AlphaFoldDB" id="A0A5B9MKF3"/>
<feature type="transmembrane region" description="Helical" evidence="6">
    <location>
        <begin position="147"/>
        <end position="166"/>
    </location>
</feature>
<feature type="transmembrane region" description="Helical" evidence="6">
    <location>
        <begin position="171"/>
        <end position="190"/>
    </location>
</feature>
<name>A0A5B9MKF3_9BACT</name>
<sequence length="307" mass="34993">MGLYERDYGREDESPWDRHLRSQSQMPKSMTIILVIITVAVFLVDVFTAKAVGQGETVSRLMPWFGCWKTTLLQPWMWHQFLSYGFLHSLETPFHVGLNMFGLFIFGRAVEERMGRYEFLRVYLFSMFLGGIAGCLTYWAMGVPSGVVIGASGAVSAVTILFACYYPQATILLMFVFPVKAWVIAVFFVISNVFGSLSMLSGPAGQDTGGTAFTVHLAGIAFALAYHYQRWNLGWLDVSKYRNRVGRSVRRTKLKLHDPDAKLRREEDDVDRILAKIHASGEASLTRAERRTLERHSRRKRESRNRE</sequence>
<keyword evidence="10" id="KW-1185">Reference proteome</keyword>
<dbReference type="PANTHER" id="PTHR43066:SF11">
    <property type="entry name" value="PEPTIDASE S54 RHOMBOID DOMAIN-CONTAINING PROTEIN"/>
    <property type="match status" value="1"/>
</dbReference>
<proteinExistence type="predicted"/>
<dbReference type="RefSeq" id="WP_147870468.1">
    <property type="nucleotide sequence ID" value="NZ_CP036264.1"/>
</dbReference>
<feature type="region of interest" description="Disordered" evidence="5">
    <location>
        <begin position="283"/>
        <end position="307"/>
    </location>
</feature>
<reference evidence="9 10" key="1">
    <citation type="submission" date="2019-02" db="EMBL/GenBank/DDBJ databases">
        <title>Planctomycetal bacteria perform biofilm scaping via a novel small molecule.</title>
        <authorList>
            <person name="Jeske O."/>
            <person name="Boedeker C."/>
            <person name="Wiegand S."/>
            <person name="Breitling P."/>
            <person name="Kallscheuer N."/>
            <person name="Jogler M."/>
            <person name="Rohde M."/>
            <person name="Petersen J."/>
            <person name="Medema M.H."/>
            <person name="Surup F."/>
            <person name="Jogler C."/>
        </authorList>
    </citation>
    <scope>NUCLEOTIDE SEQUENCE [LARGE SCALE GENOMIC DNA]</scope>
    <source>
        <strain evidence="9 10">Mal15</strain>
    </source>
</reference>
<feature type="transmembrane region" description="Helical" evidence="6">
    <location>
        <begin position="210"/>
        <end position="228"/>
    </location>
</feature>
<evidence type="ECO:0000313" key="9">
    <source>
        <dbReference type="EMBL" id="QEG01384.1"/>
    </source>
</evidence>
<evidence type="ECO:0000259" key="8">
    <source>
        <dbReference type="Pfam" id="PF20216"/>
    </source>
</evidence>
<dbReference type="InterPro" id="IPR022764">
    <property type="entry name" value="Peptidase_S54_rhomboid_dom"/>
</dbReference>
<organism evidence="9 10">
    <name type="scientific">Stieleria maiorica</name>
    <dbReference type="NCBI Taxonomy" id="2795974"/>
    <lineage>
        <taxon>Bacteria</taxon>
        <taxon>Pseudomonadati</taxon>
        <taxon>Planctomycetota</taxon>
        <taxon>Planctomycetia</taxon>
        <taxon>Pirellulales</taxon>
        <taxon>Pirellulaceae</taxon>
        <taxon>Stieleria</taxon>
    </lineage>
</organism>
<dbReference type="InterPro" id="IPR035952">
    <property type="entry name" value="Rhomboid-like_sf"/>
</dbReference>
<dbReference type="SUPFAM" id="SSF144091">
    <property type="entry name" value="Rhomboid-like"/>
    <property type="match status" value="1"/>
</dbReference>
<evidence type="ECO:0000256" key="4">
    <source>
        <dbReference type="ARBA" id="ARBA00023136"/>
    </source>
</evidence>
<evidence type="ECO:0000256" key="6">
    <source>
        <dbReference type="SAM" id="Phobius"/>
    </source>
</evidence>
<gene>
    <name evidence="9" type="ORF">Mal15_54600</name>
</gene>
<dbReference type="InterPro" id="IPR046483">
    <property type="entry name" value="DUF6576"/>
</dbReference>
<dbReference type="Proteomes" id="UP000321353">
    <property type="component" value="Chromosome"/>
</dbReference>
<dbReference type="GO" id="GO:0004252">
    <property type="term" value="F:serine-type endopeptidase activity"/>
    <property type="evidence" value="ECO:0007669"/>
    <property type="project" value="InterPro"/>
</dbReference>
<comment type="subcellular location">
    <subcellularLocation>
        <location evidence="1">Membrane</location>
        <topology evidence="1">Multi-pass membrane protein</topology>
    </subcellularLocation>
</comment>
<evidence type="ECO:0000313" key="10">
    <source>
        <dbReference type="Proteomes" id="UP000321353"/>
    </source>
</evidence>
<evidence type="ECO:0000256" key="5">
    <source>
        <dbReference type="SAM" id="MobiDB-lite"/>
    </source>
</evidence>
<feature type="compositionally biased region" description="Basic residues" evidence="5">
    <location>
        <begin position="296"/>
        <end position="307"/>
    </location>
</feature>
<dbReference type="GO" id="GO:0016020">
    <property type="term" value="C:membrane"/>
    <property type="evidence" value="ECO:0007669"/>
    <property type="project" value="UniProtKB-SubCell"/>
</dbReference>
<feature type="transmembrane region" description="Helical" evidence="6">
    <location>
        <begin position="31"/>
        <end position="52"/>
    </location>
</feature>
<feature type="transmembrane region" description="Helical" evidence="6">
    <location>
        <begin position="92"/>
        <end position="110"/>
    </location>
</feature>
<dbReference type="Pfam" id="PF01694">
    <property type="entry name" value="Rhomboid"/>
    <property type="match status" value="1"/>
</dbReference>